<sequence>MQQRGLKVVEDSNEYSDSDNRDSSQSREHRRLQQESQKVATADLCNLRLNPDRHEDVASNSNGPFKRFCL</sequence>
<evidence type="ECO:0000256" key="1">
    <source>
        <dbReference type="SAM" id="MobiDB-lite"/>
    </source>
</evidence>
<evidence type="ECO:0000313" key="2">
    <source>
        <dbReference type="EMBL" id="GMN49450.1"/>
    </source>
</evidence>
<organism evidence="2 3">
    <name type="scientific">Ficus carica</name>
    <name type="common">Common fig</name>
    <dbReference type="NCBI Taxonomy" id="3494"/>
    <lineage>
        <taxon>Eukaryota</taxon>
        <taxon>Viridiplantae</taxon>
        <taxon>Streptophyta</taxon>
        <taxon>Embryophyta</taxon>
        <taxon>Tracheophyta</taxon>
        <taxon>Spermatophyta</taxon>
        <taxon>Magnoliopsida</taxon>
        <taxon>eudicotyledons</taxon>
        <taxon>Gunneridae</taxon>
        <taxon>Pentapetalae</taxon>
        <taxon>rosids</taxon>
        <taxon>fabids</taxon>
        <taxon>Rosales</taxon>
        <taxon>Moraceae</taxon>
        <taxon>Ficeae</taxon>
        <taxon>Ficus</taxon>
    </lineage>
</organism>
<dbReference type="Proteomes" id="UP001187192">
    <property type="component" value="Unassembled WGS sequence"/>
</dbReference>
<feature type="compositionally biased region" description="Basic and acidic residues" evidence="1">
    <location>
        <begin position="18"/>
        <end position="33"/>
    </location>
</feature>
<keyword evidence="3" id="KW-1185">Reference proteome</keyword>
<protein>
    <submittedName>
        <fullName evidence="2">Uncharacterized protein</fullName>
    </submittedName>
</protein>
<gene>
    <name evidence="2" type="ORF">TIFTF001_018626</name>
</gene>
<feature type="region of interest" description="Disordered" evidence="1">
    <location>
        <begin position="1"/>
        <end position="39"/>
    </location>
</feature>
<dbReference type="EMBL" id="BTGU01000031">
    <property type="protein sequence ID" value="GMN49450.1"/>
    <property type="molecule type" value="Genomic_DNA"/>
</dbReference>
<proteinExistence type="predicted"/>
<accession>A0AA88D9F0</accession>
<dbReference type="AlphaFoldDB" id="A0AA88D9F0"/>
<evidence type="ECO:0000313" key="3">
    <source>
        <dbReference type="Proteomes" id="UP001187192"/>
    </source>
</evidence>
<comment type="caution">
    <text evidence="2">The sequence shown here is derived from an EMBL/GenBank/DDBJ whole genome shotgun (WGS) entry which is preliminary data.</text>
</comment>
<reference evidence="2" key="1">
    <citation type="submission" date="2023-07" db="EMBL/GenBank/DDBJ databases">
        <title>draft genome sequence of fig (Ficus carica).</title>
        <authorList>
            <person name="Takahashi T."/>
            <person name="Nishimura K."/>
        </authorList>
    </citation>
    <scope>NUCLEOTIDE SEQUENCE</scope>
</reference>
<name>A0AA88D9F0_FICCA</name>